<dbReference type="InterPro" id="IPR018936">
    <property type="entry name" value="PI3/4_kinase_CS"/>
</dbReference>
<evidence type="ECO:0000313" key="7">
    <source>
        <dbReference type="Proteomes" id="UP000002640"/>
    </source>
</evidence>
<accession>G4ZW10</accession>
<dbReference type="GO" id="GO:0000184">
    <property type="term" value="P:nuclear-transcribed mRNA catabolic process, nonsense-mediated decay"/>
    <property type="evidence" value="ECO:0007669"/>
    <property type="project" value="InterPro"/>
</dbReference>
<dbReference type="SMR" id="G4ZW10"/>
<dbReference type="SMART" id="SM00146">
    <property type="entry name" value="PI3Kc"/>
    <property type="match status" value="1"/>
</dbReference>
<proteinExistence type="predicted"/>
<dbReference type="GO" id="GO:0005634">
    <property type="term" value="C:nucleus"/>
    <property type="evidence" value="ECO:0007669"/>
    <property type="project" value="TreeGrafter"/>
</dbReference>
<evidence type="ECO:0000256" key="4">
    <source>
        <dbReference type="SAM" id="MobiDB-lite"/>
    </source>
</evidence>
<dbReference type="PANTHER" id="PTHR11139">
    <property type="entry name" value="ATAXIA TELANGIECTASIA MUTATED ATM -RELATED"/>
    <property type="match status" value="1"/>
</dbReference>
<reference evidence="6 7" key="1">
    <citation type="journal article" date="2006" name="Science">
        <title>Phytophthora genome sequences uncover evolutionary origins and mechanisms of pathogenesis.</title>
        <authorList>
            <person name="Tyler B.M."/>
            <person name="Tripathy S."/>
            <person name="Zhang X."/>
            <person name="Dehal P."/>
            <person name="Jiang R.H."/>
            <person name="Aerts A."/>
            <person name="Arredondo F.D."/>
            <person name="Baxter L."/>
            <person name="Bensasson D."/>
            <person name="Beynon J.L."/>
            <person name="Chapman J."/>
            <person name="Damasceno C.M."/>
            <person name="Dorrance A.E."/>
            <person name="Dou D."/>
            <person name="Dickerman A.W."/>
            <person name="Dubchak I.L."/>
            <person name="Garbelotto M."/>
            <person name="Gijzen M."/>
            <person name="Gordon S.G."/>
            <person name="Govers F."/>
            <person name="Grunwald N.J."/>
            <person name="Huang W."/>
            <person name="Ivors K.L."/>
            <person name="Jones R.W."/>
            <person name="Kamoun S."/>
            <person name="Krampis K."/>
            <person name="Lamour K.H."/>
            <person name="Lee M.K."/>
            <person name="McDonald W.H."/>
            <person name="Medina M."/>
            <person name="Meijer H.J."/>
            <person name="Nordberg E.K."/>
            <person name="Maclean D.J."/>
            <person name="Ospina-Giraldo M.D."/>
            <person name="Morris P.F."/>
            <person name="Phuntumart V."/>
            <person name="Putnam N.H."/>
            <person name="Rash S."/>
            <person name="Rose J.K."/>
            <person name="Sakihama Y."/>
            <person name="Salamov A.A."/>
            <person name="Savidor A."/>
            <person name="Scheuring C.F."/>
            <person name="Smith B.M."/>
            <person name="Sobral B.W."/>
            <person name="Terry A."/>
            <person name="Torto-Alalibo T.A."/>
            <person name="Win J."/>
            <person name="Xu Z."/>
            <person name="Zhang H."/>
            <person name="Grigoriev I.V."/>
            <person name="Rokhsar D.S."/>
            <person name="Boore J.L."/>
        </authorList>
    </citation>
    <scope>NUCLEOTIDE SEQUENCE [LARGE SCALE GENOMIC DNA]</scope>
    <source>
        <strain evidence="6 7">P6497</strain>
    </source>
</reference>
<dbReference type="KEGG" id="psoj:PHYSODRAFT_516964"/>
<dbReference type="InterPro" id="IPR011009">
    <property type="entry name" value="Kinase-like_dom_sf"/>
</dbReference>
<dbReference type="Proteomes" id="UP000002640">
    <property type="component" value="Unassembled WGS sequence"/>
</dbReference>
<dbReference type="Pfam" id="PF00454">
    <property type="entry name" value="PI3_PI4_kinase"/>
    <property type="match status" value="1"/>
</dbReference>
<feature type="region of interest" description="Disordered" evidence="4">
    <location>
        <begin position="1916"/>
        <end position="1943"/>
    </location>
</feature>
<dbReference type="EMBL" id="JH159157">
    <property type="protein sequence ID" value="EGZ11590.1"/>
    <property type="molecule type" value="Genomic_DNA"/>
</dbReference>
<dbReference type="InterPro" id="IPR016024">
    <property type="entry name" value="ARM-type_fold"/>
</dbReference>
<sequence length="2379" mass="265832">MRHDAAAVAAADAHDAAAAAFNPLVALQSLLAADVASAKQRMRAAQQLQSYFARLSHTPGLLLSYEPYLPLLTETLGAPQAAKGASAQELQTAVLALLLALSGHNPAGFSDWMARNTQLGNEPWLVQWSYALLLQTEKTVPRREEGDNDGELDKLDETSPQFKEFDRAFARVLHMWRTLLDHTADVALVDQLVKYLQVLLVQQQEQGGDKWRTMMLKKLQTHFVDIADVLIGWMMSTGPHGSLRYVEELGFFEILTLLHHFGRLWADNSVFSLQLLSSFADEIVNLCDSWDDHQEGDDDRLSTLLTCFMMVAQCVPDLALPTEESANSSFVRVLHSVASCPKPEYSLFCLAHCSEYMVTMSSSRHSNFPPLSVAAVSFLLYHCAVQAQMHDSEVDKLATVMKNACTLASANFSRVERTPPVQAAAVRILEGDLPTRIVKKGGQPKRVKVMECLFQVRCAKGLTRIAQLCLHLLRLGGVGALKTLGTRAFQRLNSRHKGKRNSYFVFAATCFIVASRNSEMLFASRDDVTHAVGVLELVTAKLEKQSHRHRQHRLTPRQLCLVLKMASTFVSAVSRFFVGRHDVAEAVKGVAHRLMECAVHMLPSEAVLVRDHRLTTEVLKVIDTVLSQTDSAVVSPHKVYAYVLEKVNKVARCSNVKVQEGCFEVLKTLSSRAEASVFVGDVFKTLLDFVLDFDGAVQSGLVLEVLSGIARPALLYQQKESVPCVVSQPLHSSFVGADFENLMSLFESRERDGSEWNGACRQIMDRIEPDTVAISKSDVLLGAVRQAAAWCVQNRLRTHFGGPAQTFSSIEQLVQEYSNGGQSLAETAEPHQLTKWLMLEFITALEMSITRAIYATEIDQSNPDAEEYKAVLFFRTNKVVCDDWLNRIRPYLVELSRNGTSYEQCRYHSHAMVTTCYNKLSRTMASFATHGFSDKGYNELKQAEKDMDVALFFLCRCHCDAKDVDTIIGFQKWGESVSAALTSWYQLNKEKLGITEELCDFSFFRWLNAVRYEAEMRYEDAAAEYEALLLPVLSARSEPLSLGGISAAGIFESPTTYLRMSSQALLGCFKQCAKCYASLREWSKLRIFVSQFVELAQSLVNHDRPIEDIQAIFDCSDIVADRFQNDLIPLALQPSPWNGYAGDKIGKKAEETLLRILGVSTRSQFPLAPFHKTCEMQLNLNPELYDSVVWSQPFCSAGNAGGADTESLYLTTVARLARKQHNFGFARSILRDAAALSGVGRTASMAVSYEKAKLLETVGMEDEARRLLENQCETNLAAIVAKPGIFEQEHPALRALLHLSTTFAKADSAELLSPTTSRFLDDTVTSFRNEKLANLSDINLLSDSPDTAAHRCLEAAISISPRSAKAWIRYSHWCYNRGKREIAEIAEQNGYIHLAPSDELQMNSLLDEIGVVEPDRDFIIRAFCHFLDNGELVSQKPDEFHQLCIDRAPATHDSDAVDRLIQLQQACHSKVLQYFTLAARGYGNYFAVMFGDSDCKAPRQETTMVALRLLSLLTTYGLEKDIVSALEDVFANGPVAPWSYVVPQLIARAHHPVAAVSSLVCLILKRLARHSPHAIVYPAVVDSMEPQVTFSALQEEKGAASNSFAAVLNELQQVSAGQVEGVRLLISELRRISILWDEAWISTLMKLSTDVDRRTATLEKEASRVDRNASLSTKEKGELAQRKLVAIMKPILVSVERLWSETCGRIAEQHAVSPHERRFLKEYGSSIEKAMEIFRDCCSSELRSGPASGISSPKELWQPFAEILKALLNSTGRRDQLPLHEISPSLASTSRQLALTNMPGALSGKDVGQMEPITIHRVDSSVTILRTKTKPKSLELIGSDGKIYKYLLKAREDLRLDERIMQFLRVTNEFLRADNAAASRDLSAQSYSVIPLSRNAGLIQMVPDVVPLFQVYTSRNEQQTSPTGRVPQDSAASASLAQQQPPPPTAQFYAKLKQHGISNVVPNHRAQWPVPVLKQVYQELVTQRPRNVLQLEILARSEDLRESWVKSMRLSKSVAVMSVLGYIVGLGDRHLDNILLCVKSGDIVHIDHNICFDKGRRLKVPEVVPFRLTPMLQDALGFTGVEGRFRVAFETTLRVVRSDDVREALLTLFEAFVYSPLVDWIADDKRQGRSGDLKARLEVNVNLSLFLSRAEERRQDTVSFGRQYEQLADVFSRIFKGAKVSFVRLLEQREQMRSLEAEEQELLKAVTSSETELMASQATLQAKLAEVQQISTQAEEVVGKLSVFAKECWGRHQQIEVWRQKSVNFAETGPEARLHAVVMAAESASFQKVHATICNVLERSRFAGQQTELLAALESRSRSVDTDVVRLRVEIERLAACLIPYLSAYSHWRKELDAYLDTELKVAGKDVYFTWWSRCTQCL</sequence>
<gene>
    <name evidence="6" type="ORF">PHYSODRAFT_516964</name>
</gene>
<protein>
    <recommendedName>
        <fullName evidence="5">PI3K/PI4K catalytic domain-containing protein</fullName>
    </recommendedName>
</protein>
<evidence type="ECO:0000259" key="5">
    <source>
        <dbReference type="PROSITE" id="PS50290"/>
    </source>
</evidence>
<dbReference type="InterPro" id="IPR050517">
    <property type="entry name" value="DDR_Repair_Kinase"/>
</dbReference>
<evidence type="ECO:0000313" key="6">
    <source>
        <dbReference type="EMBL" id="EGZ11590.1"/>
    </source>
</evidence>
<dbReference type="Gene3D" id="3.30.1010.10">
    <property type="entry name" value="Phosphatidylinositol 3-kinase Catalytic Subunit, Chain A, domain 4"/>
    <property type="match status" value="1"/>
</dbReference>
<keyword evidence="3" id="KW-0175">Coiled coil</keyword>
<dbReference type="PROSITE" id="PS00916">
    <property type="entry name" value="PI3_4_KINASE_2"/>
    <property type="match status" value="1"/>
</dbReference>
<dbReference type="RefSeq" id="XP_009531923.1">
    <property type="nucleotide sequence ID" value="XM_009533628.1"/>
</dbReference>
<keyword evidence="2" id="KW-0418">Kinase</keyword>
<dbReference type="Pfam" id="PF15785">
    <property type="entry name" value="SMG1"/>
    <property type="match status" value="1"/>
</dbReference>
<dbReference type="SUPFAM" id="SSF48371">
    <property type="entry name" value="ARM repeat"/>
    <property type="match status" value="1"/>
</dbReference>
<evidence type="ECO:0000256" key="1">
    <source>
        <dbReference type="ARBA" id="ARBA00022679"/>
    </source>
</evidence>
<name>G4ZW10_PHYSP</name>
<dbReference type="Gene3D" id="1.10.1070.11">
    <property type="entry name" value="Phosphatidylinositol 3-/4-kinase, catalytic domain"/>
    <property type="match status" value="1"/>
</dbReference>
<organism evidence="6 7">
    <name type="scientific">Phytophthora sojae (strain P6497)</name>
    <name type="common">Soybean stem and root rot agent</name>
    <name type="synonym">Phytophthora megasperma f. sp. glycines</name>
    <dbReference type="NCBI Taxonomy" id="1094619"/>
    <lineage>
        <taxon>Eukaryota</taxon>
        <taxon>Sar</taxon>
        <taxon>Stramenopiles</taxon>
        <taxon>Oomycota</taxon>
        <taxon>Peronosporomycetes</taxon>
        <taxon>Peronosporales</taxon>
        <taxon>Peronosporaceae</taxon>
        <taxon>Phytophthora</taxon>
    </lineage>
</organism>
<dbReference type="OMA" id="CHCDAKD"/>
<evidence type="ECO:0000256" key="2">
    <source>
        <dbReference type="ARBA" id="ARBA00022777"/>
    </source>
</evidence>
<dbReference type="InterPro" id="IPR000403">
    <property type="entry name" value="PI3/4_kinase_cat_dom"/>
</dbReference>
<feature type="domain" description="PI3K/PI4K catalytic" evidence="5">
    <location>
        <begin position="1818"/>
        <end position="2162"/>
    </location>
</feature>
<dbReference type="InterPro" id="IPR031559">
    <property type="entry name" value="SMG1"/>
</dbReference>
<dbReference type="InParanoid" id="G4ZW10"/>
<keyword evidence="7" id="KW-1185">Reference proteome</keyword>
<dbReference type="GO" id="GO:0004674">
    <property type="term" value="F:protein serine/threonine kinase activity"/>
    <property type="evidence" value="ECO:0007669"/>
    <property type="project" value="InterPro"/>
</dbReference>
<feature type="compositionally biased region" description="Low complexity" evidence="4">
    <location>
        <begin position="1927"/>
        <end position="1939"/>
    </location>
</feature>
<dbReference type="SUPFAM" id="SSF56112">
    <property type="entry name" value="Protein kinase-like (PK-like)"/>
    <property type="match status" value="1"/>
</dbReference>
<feature type="non-terminal residue" evidence="6">
    <location>
        <position position="2379"/>
    </location>
</feature>
<dbReference type="GeneID" id="20659859"/>
<dbReference type="STRING" id="1094619.G4ZW10"/>
<feature type="coiled-coil region" evidence="3">
    <location>
        <begin position="2185"/>
        <end position="2212"/>
    </location>
</feature>
<dbReference type="InterPro" id="IPR036940">
    <property type="entry name" value="PI3/4_kinase_cat_sf"/>
</dbReference>
<keyword evidence="1" id="KW-0808">Transferase</keyword>
<dbReference type="PROSITE" id="PS50290">
    <property type="entry name" value="PI3_4_KINASE_3"/>
    <property type="match status" value="1"/>
</dbReference>
<evidence type="ECO:0000256" key="3">
    <source>
        <dbReference type="SAM" id="Coils"/>
    </source>
</evidence>
<dbReference type="PANTHER" id="PTHR11139:SF71">
    <property type="entry name" value="SERINE_THREONINE-PROTEIN KINASE SMG1"/>
    <property type="match status" value="1"/>
</dbReference>